<evidence type="ECO:0000256" key="3">
    <source>
        <dbReference type="ARBA" id="ARBA00021718"/>
    </source>
</evidence>
<dbReference type="GO" id="GO:0009306">
    <property type="term" value="P:protein secretion"/>
    <property type="evidence" value="ECO:0007669"/>
    <property type="project" value="InterPro"/>
</dbReference>
<evidence type="ECO:0000313" key="11">
    <source>
        <dbReference type="Proteomes" id="UP000272015"/>
    </source>
</evidence>
<protein>
    <recommendedName>
        <fullName evidence="3 9">Flagellar biosynthetic protein FliQ</fullName>
    </recommendedName>
</protein>
<sequence>MDSNAVLDIGLQGLILAAKLSAPVLITALVVGFAISLLQSITQIQEVTLSFVPKAIAVAIALIVCGHWMIAESVAFTHAMFDKIPSLLGGG</sequence>
<organism evidence="10 11">
    <name type="scientific">Cryobacterium melibiosiphilum</name>
    <dbReference type="NCBI Taxonomy" id="995039"/>
    <lineage>
        <taxon>Bacteria</taxon>
        <taxon>Bacillati</taxon>
        <taxon>Actinomycetota</taxon>
        <taxon>Actinomycetes</taxon>
        <taxon>Micrococcales</taxon>
        <taxon>Microbacteriaceae</taxon>
        <taxon>Cryobacterium</taxon>
    </lineage>
</organism>
<gene>
    <name evidence="9 10" type="primary">fliQ</name>
    <name evidence="10" type="ORF">D6T64_09180</name>
</gene>
<keyword evidence="11" id="KW-1185">Reference proteome</keyword>
<reference evidence="10 11" key="1">
    <citation type="submission" date="2018-09" db="EMBL/GenBank/DDBJ databases">
        <title>Novel species of Cryobacterium.</title>
        <authorList>
            <person name="Liu Q."/>
            <person name="Xin Y.-H."/>
        </authorList>
    </citation>
    <scope>NUCLEOTIDE SEQUENCE [LARGE SCALE GENOMIC DNA]</scope>
    <source>
        <strain evidence="10 11">Hh39</strain>
    </source>
</reference>
<feature type="transmembrane region" description="Helical" evidence="9">
    <location>
        <begin position="51"/>
        <end position="70"/>
    </location>
</feature>
<evidence type="ECO:0000313" key="10">
    <source>
        <dbReference type="EMBL" id="RJT88727.1"/>
    </source>
</evidence>
<dbReference type="PRINTS" id="PR00952">
    <property type="entry name" value="TYPE3IMQPROT"/>
</dbReference>
<comment type="function">
    <text evidence="9">Role in flagellar biosynthesis.</text>
</comment>
<keyword evidence="10" id="KW-0282">Flagellum</keyword>
<dbReference type="RefSeq" id="WP_119974424.1">
    <property type="nucleotide sequence ID" value="NZ_JBHSQA010000007.1"/>
</dbReference>
<evidence type="ECO:0000256" key="5">
    <source>
        <dbReference type="ARBA" id="ARBA00022692"/>
    </source>
</evidence>
<dbReference type="GO" id="GO:0005886">
    <property type="term" value="C:plasma membrane"/>
    <property type="evidence" value="ECO:0007669"/>
    <property type="project" value="UniProtKB-SubCell"/>
</dbReference>
<dbReference type="GO" id="GO:0009425">
    <property type="term" value="C:bacterial-type flagellum basal body"/>
    <property type="evidence" value="ECO:0007669"/>
    <property type="project" value="UniProtKB-SubCell"/>
</dbReference>
<comment type="subcellular location">
    <subcellularLocation>
        <location evidence="1 9">Cell membrane</location>
        <topology evidence="1">Multi-pass membrane protein</topology>
    </subcellularLocation>
    <subcellularLocation>
        <location evidence="9">Bacterial flagellum basal body</location>
    </subcellularLocation>
</comment>
<keyword evidence="7 9" id="KW-0472">Membrane</keyword>
<dbReference type="Proteomes" id="UP000272015">
    <property type="component" value="Unassembled WGS sequence"/>
</dbReference>
<dbReference type="Pfam" id="PF01313">
    <property type="entry name" value="Bac_export_3"/>
    <property type="match status" value="1"/>
</dbReference>
<dbReference type="OrthoDB" id="9806440at2"/>
<evidence type="ECO:0000256" key="4">
    <source>
        <dbReference type="ARBA" id="ARBA00022475"/>
    </source>
</evidence>
<dbReference type="InterPro" id="IPR002191">
    <property type="entry name" value="Bac_export_3"/>
</dbReference>
<accession>A0A3A5MEZ2</accession>
<evidence type="ECO:0000256" key="8">
    <source>
        <dbReference type="ARBA" id="ARBA00023143"/>
    </source>
</evidence>
<keyword evidence="10" id="KW-0966">Cell projection</keyword>
<keyword evidence="5 9" id="KW-0812">Transmembrane</keyword>
<keyword evidence="10" id="KW-0969">Cilium</keyword>
<dbReference type="GO" id="GO:0044780">
    <property type="term" value="P:bacterial-type flagellum assembly"/>
    <property type="evidence" value="ECO:0007669"/>
    <property type="project" value="InterPro"/>
</dbReference>
<dbReference type="EMBL" id="QZVS01000080">
    <property type="protein sequence ID" value="RJT88727.1"/>
    <property type="molecule type" value="Genomic_DNA"/>
</dbReference>
<feature type="transmembrane region" description="Helical" evidence="9">
    <location>
        <begin position="20"/>
        <end position="39"/>
    </location>
</feature>
<proteinExistence type="inferred from homology"/>
<dbReference type="PIRSF" id="PIRSF004669">
    <property type="entry name" value="FliQ"/>
    <property type="match status" value="1"/>
</dbReference>
<comment type="similarity">
    <text evidence="2 9">Belongs to the FliQ/MopD/SpaQ family.</text>
</comment>
<keyword evidence="4 9" id="KW-1003">Cell membrane</keyword>
<evidence type="ECO:0000256" key="1">
    <source>
        <dbReference type="ARBA" id="ARBA00004651"/>
    </source>
</evidence>
<evidence type="ECO:0000256" key="9">
    <source>
        <dbReference type="RuleBase" id="RU364090"/>
    </source>
</evidence>
<evidence type="ECO:0000256" key="6">
    <source>
        <dbReference type="ARBA" id="ARBA00022989"/>
    </source>
</evidence>
<dbReference type="NCBIfam" id="TIGR01402">
    <property type="entry name" value="fliQ"/>
    <property type="match status" value="1"/>
</dbReference>
<dbReference type="AlphaFoldDB" id="A0A3A5MEZ2"/>
<name>A0A3A5MEZ2_9MICO</name>
<dbReference type="PANTHER" id="PTHR34040:SF2">
    <property type="entry name" value="FLAGELLAR BIOSYNTHETIC PROTEIN FLIQ"/>
    <property type="match status" value="1"/>
</dbReference>
<comment type="caution">
    <text evidence="10">The sequence shown here is derived from an EMBL/GenBank/DDBJ whole genome shotgun (WGS) entry which is preliminary data.</text>
</comment>
<evidence type="ECO:0000256" key="7">
    <source>
        <dbReference type="ARBA" id="ARBA00023136"/>
    </source>
</evidence>
<keyword evidence="8 9" id="KW-0975">Bacterial flagellum</keyword>
<dbReference type="InterPro" id="IPR006305">
    <property type="entry name" value="FliQ"/>
</dbReference>
<dbReference type="PANTHER" id="PTHR34040">
    <property type="entry name" value="FLAGELLAR BIOSYNTHETIC PROTEIN FLIQ"/>
    <property type="match status" value="1"/>
</dbReference>
<keyword evidence="6 9" id="KW-1133">Transmembrane helix</keyword>
<evidence type="ECO:0000256" key="2">
    <source>
        <dbReference type="ARBA" id="ARBA00006156"/>
    </source>
</evidence>